<sequence>MSDPRAERERCRFCGTTLTRPAAGPIGGSAADSHPGDGFCSPGCRGVYDELGAPSERPKSSDRSEPIEAANSAAGSSERAENGLVRAFFRVDGMHSASCEAFLESVASSQAGVRDATASYVTETVRVDHDPETVSESTLRDAISGVGYTAYLRSDAAAESELGEAETGTTRRSREMSGLRKRRSEDMLEVRYIVGIVFGTFLLVPFIAILYPVYLSSFTDWWVLSLYEGAFDTFDGMLFVRLFTVLTGVVLYLTGMPVLRGAYISLKLRRPNTHLLVALTVVSAYIYGTLAVLLGSNDVYYDLTIVVAAAVMAAVYYESTVKRRAMNRLTELTISQVDHARRLEADGPSEVPVDALEAGDRVLVREGERIPVDGVLIESACTVDESVVTGESLPVSKAPGEGVLGGSVVTNDAAIVRVGEETTSSIDRLTRAVWNVQSAAHGLQRRADELADTCVPLVIGSAVIVGVALVILGAGTADAAMGALLTVIVASPWAIGLATPLSVASSITDAMERGIVVFDETVFERLRAVDIVVFDKTGTLTTGNMTVLEADAPEDVLAAAGFVERRASHPAADAIASAFAVESNESADPLERSDGQRDDRRVQDFQTHDGGVEGVVDGKRILVGHPDLFREQGWKLDEAIESRVADARGFGRLPVAVGVDGRAAGVLVVGDEPRAEWDETVTKLRNDGVDVVVLTGDDEGATDFFDRHEGVDGVFADVPPTGKTATIRRLQETDRVAMVGDGTNDAPALAQADLGISMGSGTALASDASDLAIVDDDLTSVEQAFALSNATRRRVRQNLGLAFVYNAAVIPLAVIGALNPLFATAAVAVTGLLILANSSRSPPME</sequence>
<protein>
    <submittedName>
        <fullName evidence="13">Heavy-metal transporting CPx-type ATPase</fullName>
    </submittedName>
</protein>
<keyword evidence="6" id="KW-0067">ATP-binding</keyword>
<dbReference type="Gene3D" id="3.40.1110.10">
    <property type="entry name" value="Calcium-transporting ATPase, cytoplasmic domain N"/>
    <property type="match status" value="1"/>
</dbReference>
<dbReference type="Pfam" id="PF00702">
    <property type="entry name" value="Hydrolase"/>
    <property type="match status" value="1"/>
</dbReference>
<dbReference type="Gene3D" id="3.30.70.100">
    <property type="match status" value="1"/>
</dbReference>
<dbReference type="Proteomes" id="UP000019024">
    <property type="component" value="Chromosome"/>
</dbReference>
<dbReference type="GO" id="GO:0043682">
    <property type="term" value="F:P-type divalent copper transporter activity"/>
    <property type="evidence" value="ECO:0007669"/>
    <property type="project" value="TreeGrafter"/>
</dbReference>
<dbReference type="InterPro" id="IPR008250">
    <property type="entry name" value="ATPase_P-typ_transduc_dom_A_sf"/>
</dbReference>
<dbReference type="InterPro" id="IPR001757">
    <property type="entry name" value="P_typ_ATPase"/>
</dbReference>
<reference evidence="13 14" key="1">
    <citation type="submission" date="2014-01" db="EMBL/GenBank/DDBJ databases">
        <authorList>
            <consortium name="DOE Joint Genome Institute"/>
            <person name="Anderson I."/>
            <person name="Huntemann M."/>
            <person name="Han J."/>
            <person name="Chen A."/>
            <person name="Kyrpides N."/>
            <person name="Mavromatis K."/>
            <person name="Markowitz V."/>
            <person name="Palaniappan K."/>
            <person name="Ivanova N."/>
            <person name="Schaumberg A."/>
            <person name="Pati A."/>
            <person name="Liolios K."/>
            <person name="Nordberg H.P."/>
            <person name="Cantor M.N."/>
            <person name="Hua S.X."/>
            <person name="Woyke T."/>
        </authorList>
    </citation>
    <scope>NUCLEOTIDE SEQUENCE [LARGE SCALE GENOMIC DNA]</scope>
    <source>
        <strain evidence="13 14">XH-48</strain>
    </source>
</reference>
<dbReference type="GO" id="GO:0005524">
    <property type="term" value="F:ATP binding"/>
    <property type="evidence" value="ECO:0007669"/>
    <property type="project" value="UniProtKB-KW"/>
</dbReference>
<name>W0JNY3_9EURY</name>
<dbReference type="Gene3D" id="2.70.150.10">
    <property type="entry name" value="Calcium-transporting ATPase, cytoplasmic transduction domain A"/>
    <property type="match status" value="1"/>
</dbReference>
<feature type="compositionally biased region" description="Basic and acidic residues" evidence="10">
    <location>
        <begin position="56"/>
        <end position="66"/>
    </location>
</feature>
<evidence type="ECO:0000256" key="5">
    <source>
        <dbReference type="ARBA" id="ARBA00022741"/>
    </source>
</evidence>
<gene>
    <name evidence="13" type="ORF">HALLA_09125</name>
</gene>
<keyword evidence="8 11" id="KW-1133">Transmembrane helix</keyword>
<dbReference type="PROSITE" id="PS50846">
    <property type="entry name" value="HMA_2"/>
    <property type="match status" value="1"/>
</dbReference>
<evidence type="ECO:0000313" key="14">
    <source>
        <dbReference type="Proteomes" id="UP000019024"/>
    </source>
</evidence>
<feature type="transmembrane region" description="Helical" evidence="11">
    <location>
        <begin position="190"/>
        <end position="214"/>
    </location>
</feature>
<evidence type="ECO:0000259" key="12">
    <source>
        <dbReference type="PROSITE" id="PS50846"/>
    </source>
</evidence>
<feature type="transmembrane region" description="Helical" evidence="11">
    <location>
        <begin position="480"/>
        <end position="503"/>
    </location>
</feature>
<dbReference type="NCBIfam" id="TIGR01525">
    <property type="entry name" value="ATPase-IB_hvy"/>
    <property type="match status" value="1"/>
</dbReference>
<evidence type="ECO:0000313" key="13">
    <source>
        <dbReference type="EMBL" id="AHF99011.1"/>
    </source>
</evidence>
<dbReference type="SUPFAM" id="SSF81653">
    <property type="entry name" value="Calcium ATPase, transduction domain A"/>
    <property type="match status" value="1"/>
</dbReference>
<feature type="transmembrane region" description="Helical" evidence="11">
    <location>
        <begin position="275"/>
        <end position="293"/>
    </location>
</feature>
<dbReference type="PROSITE" id="PS00154">
    <property type="entry name" value="ATPASE_E1_E2"/>
    <property type="match status" value="1"/>
</dbReference>
<dbReference type="PANTHER" id="PTHR43520:SF8">
    <property type="entry name" value="P-TYPE CU(+) TRANSPORTER"/>
    <property type="match status" value="1"/>
</dbReference>
<dbReference type="SFLD" id="SFLDG00002">
    <property type="entry name" value="C1.7:_P-type_atpase_like"/>
    <property type="match status" value="1"/>
</dbReference>
<dbReference type="GO" id="GO:0016020">
    <property type="term" value="C:membrane"/>
    <property type="evidence" value="ECO:0007669"/>
    <property type="project" value="InterPro"/>
</dbReference>
<evidence type="ECO:0000256" key="9">
    <source>
        <dbReference type="ARBA" id="ARBA00023136"/>
    </source>
</evidence>
<dbReference type="GO" id="GO:0016887">
    <property type="term" value="F:ATP hydrolysis activity"/>
    <property type="evidence" value="ECO:0007669"/>
    <property type="project" value="InterPro"/>
</dbReference>
<feature type="transmembrane region" description="Helical" evidence="11">
    <location>
        <begin position="234"/>
        <end position="254"/>
    </location>
</feature>
<dbReference type="STRING" id="797299.HALLA_09125"/>
<keyword evidence="14" id="KW-1185">Reference proteome</keyword>
<dbReference type="PANTHER" id="PTHR43520">
    <property type="entry name" value="ATP7, ISOFORM B"/>
    <property type="match status" value="1"/>
</dbReference>
<feature type="transmembrane region" description="Helical" evidence="11">
    <location>
        <begin position="454"/>
        <end position="474"/>
    </location>
</feature>
<dbReference type="HOGENOM" id="CLU_001771_0_3_2"/>
<evidence type="ECO:0000256" key="8">
    <source>
        <dbReference type="ARBA" id="ARBA00022989"/>
    </source>
</evidence>
<dbReference type="KEGG" id="hlr:HALLA_09125"/>
<dbReference type="CDD" id="cd00371">
    <property type="entry name" value="HMA"/>
    <property type="match status" value="1"/>
</dbReference>
<dbReference type="Pfam" id="PF00122">
    <property type="entry name" value="E1-E2_ATPase"/>
    <property type="match status" value="1"/>
</dbReference>
<feature type="transmembrane region" description="Helical" evidence="11">
    <location>
        <begin position="802"/>
        <end position="835"/>
    </location>
</feature>
<dbReference type="InterPro" id="IPR023299">
    <property type="entry name" value="ATPase_P-typ_cyto_dom_N"/>
</dbReference>
<dbReference type="SUPFAM" id="SSF56784">
    <property type="entry name" value="HAD-like"/>
    <property type="match status" value="1"/>
</dbReference>
<keyword evidence="4" id="KW-0479">Metal-binding</keyword>
<dbReference type="NCBIfam" id="TIGR01494">
    <property type="entry name" value="ATPase_P-type"/>
    <property type="match status" value="1"/>
</dbReference>
<keyword evidence="9 11" id="KW-0472">Membrane</keyword>
<comment type="similarity">
    <text evidence="2">Belongs to the cation transport ATPase (P-type) (TC 3.A.3) family. Type IB subfamily.</text>
</comment>
<evidence type="ECO:0000256" key="7">
    <source>
        <dbReference type="ARBA" id="ARBA00022967"/>
    </source>
</evidence>
<evidence type="ECO:0000256" key="11">
    <source>
        <dbReference type="SAM" id="Phobius"/>
    </source>
</evidence>
<dbReference type="Gene3D" id="3.40.50.1000">
    <property type="entry name" value="HAD superfamily/HAD-like"/>
    <property type="match status" value="1"/>
</dbReference>
<dbReference type="eggNOG" id="arCOG01576">
    <property type="taxonomic scope" value="Archaea"/>
</dbReference>
<dbReference type="InterPro" id="IPR036412">
    <property type="entry name" value="HAD-like_sf"/>
</dbReference>
<keyword evidence="5" id="KW-0547">Nucleotide-binding</keyword>
<dbReference type="Pfam" id="PF00403">
    <property type="entry name" value="HMA"/>
    <property type="match status" value="1"/>
</dbReference>
<evidence type="ECO:0000256" key="10">
    <source>
        <dbReference type="SAM" id="MobiDB-lite"/>
    </source>
</evidence>
<dbReference type="SFLD" id="SFLDF00027">
    <property type="entry name" value="p-type_atpase"/>
    <property type="match status" value="1"/>
</dbReference>
<dbReference type="SFLD" id="SFLDS00003">
    <property type="entry name" value="Haloacid_Dehalogenase"/>
    <property type="match status" value="1"/>
</dbReference>
<dbReference type="SUPFAM" id="SSF55008">
    <property type="entry name" value="HMA, heavy metal-associated domain"/>
    <property type="match status" value="1"/>
</dbReference>
<dbReference type="GO" id="GO:0005507">
    <property type="term" value="F:copper ion binding"/>
    <property type="evidence" value="ECO:0007669"/>
    <property type="project" value="TreeGrafter"/>
</dbReference>
<dbReference type="EMBL" id="CP007055">
    <property type="protein sequence ID" value="AHF99011.1"/>
    <property type="molecule type" value="Genomic_DNA"/>
</dbReference>
<dbReference type="InterPro" id="IPR023214">
    <property type="entry name" value="HAD_sf"/>
</dbReference>
<accession>W0JNY3</accession>
<dbReference type="InterPro" id="IPR036163">
    <property type="entry name" value="HMA_dom_sf"/>
</dbReference>
<dbReference type="PROSITE" id="PS01229">
    <property type="entry name" value="COF_2"/>
    <property type="match status" value="1"/>
</dbReference>
<dbReference type="InterPro" id="IPR044492">
    <property type="entry name" value="P_typ_ATPase_HD_dom"/>
</dbReference>
<feature type="domain" description="HMA" evidence="12">
    <location>
        <begin position="85"/>
        <end position="151"/>
    </location>
</feature>
<dbReference type="PRINTS" id="PR00119">
    <property type="entry name" value="CATATPASE"/>
</dbReference>
<comment type="subcellular location">
    <subcellularLocation>
        <location evidence="1">Endomembrane system</location>
        <topology evidence="1">Multi-pass membrane protein</topology>
    </subcellularLocation>
</comment>
<organism evidence="13 14">
    <name type="scientific">Halostagnicola larsenii XH-48</name>
    <dbReference type="NCBI Taxonomy" id="797299"/>
    <lineage>
        <taxon>Archaea</taxon>
        <taxon>Methanobacteriati</taxon>
        <taxon>Methanobacteriota</taxon>
        <taxon>Stenosarchaea group</taxon>
        <taxon>Halobacteria</taxon>
        <taxon>Halobacteriales</taxon>
        <taxon>Natrialbaceae</taxon>
        <taxon>Halostagnicola</taxon>
    </lineage>
</organism>
<evidence type="ECO:0000256" key="4">
    <source>
        <dbReference type="ARBA" id="ARBA00022723"/>
    </source>
</evidence>
<dbReference type="OrthoDB" id="8588at2157"/>
<dbReference type="InterPro" id="IPR027256">
    <property type="entry name" value="P-typ_ATPase_IB"/>
</dbReference>
<dbReference type="PRINTS" id="PR00120">
    <property type="entry name" value="HATPASE"/>
</dbReference>
<dbReference type="InterPro" id="IPR006121">
    <property type="entry name" value="HMA_dom"/>
</dbReference>
<feature type="transmembrane region" description="Helical" evidence="11">
    <location>
        <begin position="299"/>
        <end position="317"/>
    </location>
</feature>
<feature type="region of interest" description="Disordered" evidence="10">
    <location>
        <begin position="50"/>
        <end position="77"/>
    </location>
</feature>
<evidence type="ECO:0000256" key="2">
    <source>
        <dbReference type="ARBA" id="ARBA00006024"/>
    </source>
</evidence>
<evidence type="ECO:0000256" key="6">
    <source>
        <dbReference type="ARBA" id="ARBA00022840"/>
    </source>
</evidence>
<dbReference type="InterPro" id="IPR059000">
    <property type="entry name" value="ATPase_P-type_domA"/>
</dbReference>
<evidence type="ECO:0000256" key="1">
    <source>
        <dbReference type="ARBA" id="ARBA00004127"/>
    </source>
</evidence>
<dbReference type="PATRIC" id="fig|797299.3.peg.868"/>
<dbReference type="RefSeq" id="WP_049952207.1">
    <property type="nucleotide sequence ID" value="NZ_CP007055.1"/>
</dbReference>
<proteinExistence type="inferred from homology"/>
<dbReference type="InterPro" id="IPR018303">
    <property type="entry name" value="ATPase_P-typ_P_site"/>
</dbReference>
<keyword evidence="3 11" id="KW-0812">Transmembrane</keyword>
<dbReference type="GO" id="GO:0012505">
    <property type="term" value="C:endomembrane system"/>
    <property type="evidence" value="ECO:0007669"/>
    <property type="project" value="UniProtKB-SubCell"/>
</dbReference>
<keyword evidence="7" id="KW-1278">Translocase</keyword>
<evidence type="ECO:0000256" key="3">
    <source>
        <dbReference type="ARBA" id="ARBA00022692"/>
    </source>
</evidence>
<dbReference type="GO" id="GO:0055070">
    <property type="term" value="P:copper ion homeostasis"/>
    <property type="evidence" value="ECO:0007669"/>
    <property type="project" value="TreeGrafter"/>
</dbReference>
<dbReference type="AlphaFoldDB" id="W0JNY3"/>
<dbReference type="GeneID" id="25144637"/>